<proteinExistence type="predicted"/>
<dbReference type="AlphaFoldDB" id="A0AAN9QUB0"/>
<keyword evidence="3" id="KW-1185">Reference proteome</keyword>
<sequence>MTTVVSFLSPHTPCIVELYHTDAPSGTTTATQRRPRSTRPLCSTAPPPHASCNPPLPPLPDAPPTTQNKPLRHPSLFFFFIIL</sequence>
<comment type="caution">
    <text evidence="2">The sequence shown here is derived from an EMBL/GenBank/DDBJ whole genome shotgun (WGS) entry which is preliminary data.</text>
</comment>
<feature type="compositionally biased region" description="Pro residues" evidence="1">
    <location>
        <begin position="45"/>
        <end position="63"/>
    </location>
</feature>
<reference evidence="2 3" key="1">
    <citation type="submission" date="2024-01" db="EMBL/GenBank/DDBJ databases">
        <title>The genomes of 5 underutilized Papilionoideae crops provide insights into root nodulation and disease resistanc.</title>
        <authorList>
            <person name="Jiang F."/>
        </authorList>
    </citation>
    <scope>NUCLEOTIDE SEQUENCE [LARGE SCALE GENOMIC DNA]</scope>
    <source>
        <strain evidence="2">JINMINGXINNONG_FW02</strain>
        <tissue evidence="2">Leaves</tissue>
    </source>
</reference>
<accession>A0AAN9QUB0</accession>
<dbReference type="EMBL" id="JAYMYR010000008">
    <property type="protein sequence ID" value="KAK7348167.1"/>
    <property type="molecule type" value="Genomic_DNA"/>
</dbReference>
<name>A0AAN9QUB0_PHACN</name>
<evidence type="ECO:0000256" key="1">
    <source>
        <dbReference type="SAM" id="MobiDB-lite"/>
    </source>
</evidence>
<feature type="region of interest" description="Disordered" evidence="1">
    <location>
        <begin position="23"/>
        <end position="68"/>
    </location>
</feature>
<evidence type="ECO:0000313" key="3">
    <source>
        <dbReference type="Proteomes" id="UP001374584"/>
    </source>
</evidence>
<evidence type="ECO:0000313" key="2">
    <source>
        <dbReference type="EMBL" id="KAK7348167.1"/>
    </source>
</evidence>
<organism evidence="2 3">
    <name type="scientific">Phaseolus coccineus</name>
    <name type="common">Scarlet runner bean</name>
    <name type="synonym">Phaseolus multiflorus</name>
    <dbReference type="NCBI Taxonomy" id="3886"/>
    <lineage>
        <taxon>Eukaryota</taxon>
        <taxon>Viridiplantae</taxon>
        <taxon>Streptophyta</taxon>
        <taxon>Embryophyta</taxon>
        <taxon>Tracheophyta</taxon>
        <taxon>Spermatophyta</taxon>
        <taxon>Magnoliopsida</taxon>
        <taxon>eudicotyledons</taxon>
        <taxon>Gunneridae</taxon>
        <taxon>Pentapetalae</taxon>
        <taxon>rosids</taxon>
        <taxon>fabids</taxon>
        <taxon>Fabales</taxon>
        <taxon>Fabaceae</taxon>
        <taxon>Papilionoideae</taxon>
        <taxon>50 kb inversion clade</taxon>
        <taxon>NPAAA clade</taxon>
        <taxon>indigoferoid/millettioid clade</taxon>
        <taxon>Phaseoleae</taxon>
        <taxon>Phaseolus</taxon>
    </lineage>
</organism>
<gene>
    <name evidence="2" type="ORF">VNO80_22717</name>
</gene>
<protein>
    <submittedName>
        <fullName evidence="2">Uncharacterized protein</fullName>
    </submittedName>
</protein>
<dbReference type="Proteomes" id="UP001374584">
    <property type="component" value="Unassembled WGS sequence"/>
</dbReference>